<feature type="region of interest" description="Disordered" evidence="1">
    <location>
        <begin position="62"/>
        <end position="81"/>
    </location>
</feature>
<sequence>MADQHGTRDRNRHEGVHVEITVLERDPPLLVGGEATREDRDKRQNDNRPVIAVVEPVDRLGRRCSDQGDAQRPPVGRRGHRGGGWRCDLCRVHDLRLESKRLQCHEHVWQNLVRMAYRQRALHQVEIEISNTGHGAELVADQRLFGRAIHLGNGQLGRLLGRRLIHAHSLHADGLQRLLDGRQRRQFVSHGQGTLHQVEFKTRHPRQTGQFASDQRLFGRAIHVLDAVHRLSRSGCQRGRCRGLDDRLSRAATPL</sequence>
<organism evidence="2">
    <name type="scientific">Klebsiella pneumoniae</name>
    <dbReference type="NCBI Taxonomy" id="573"/>
    <lineage>
        <taxon>Bacteria</taxon>
        <taxon>Pseudomonadati</taxon>
        <taxon>Pseudomonadota</taxon>
        <taxon>Gammaproteobacteria</taxon>
        <taxon>Enterobacterales</taxon>
        <taxon>Enterobacteriaceae</taxon>
        <taxon>Klebsiella/Raoultella group</taxon>
        <taxon>Klebsiella</taxon>
        <taxon>Klebsiella pneumoniae complex</taxon>
    </lineage>
</organism>
<evidence type="ECO:0000313" key="2">
    <source>
        <dbReference type="EMBL" id="AUG89391.1"/>
    </source>
</evidence>
<geneLocation type="plasmid" evidence="2">
    <name>unnamed</name>
</geneLocation>
<name>A0A3Q8CWM1_KLEPN</name>
<feature type="region of interest" description="Disordered" evidence="1">
    <location>
        <begin position="27"/>
        <end position="50"/>
    </location>
</feature>
<evidence type="ECO:0000256" key="1">
    <source>
        <dbReference type="SAM" id="MobiDB-lite"/>
    </source>
</evidence>
<gene>
    <name evidence="2" type="ORF">CN549_0011</name>
</gene>
<protein>
    <submittedName>
        <fullName evidence="2">Uncharacterized protein</fullName>
    </submittedName>
</protein>
<dbReference type="EMBL" id="MF993442">
    <property type="protein sequence ID" value="AUG89391.1"/>
    <property type="molecule type" value="Genomic_DNA"/>
</dbReference>
<keyword evidence="2" id="KW-0614">Plasmid</keyword>
<dbReference type="AlphaFoldDB" id="A0A3Q8CWM1"/>
<proteinExistence type="predicted"/>
<feature type="compositionally biased region" description="Basic and acidic residues" evidence="1">
    <location>
        <begin position="35"/>
        <end position="46"/>
    </location>
</feature>
<reference evidence="2" key="1">
    <citation type="submission" date="2017-09" db="EMBL/GenBank/DDBJ databases">
        <title>Plasmid of Klebsiella pneumoniae 11492.</title>
        <authorList>
            <person name="Chen F."/>
            <person name="Jia X."/>
            <person name="Ma G."/>
            <person name="Zhou D."/>
            <person name="Zhan Z."/>
            <person name="Shen D."/>
        </authorList>
    </citation>
    <scope>NUCLEOTIDE SEQUENCE</scope>
    <source>
        <strain evidence="2">11492</strain>
        <plasmid evidence="2">unnamed</plasmid>
    </source>
</reference>
<accession>A0A3Q8CWM1</accession>